<evidence type="ECO:0000256" key="6">
    <source>
        <dbReference type="SAM" id="MobiDB-lite"/>
    </source>
</evidence>
<gene>
    <name evidence="8" type="ORF">IMG5_162050</name>
</gene>
<dbReference type="AlphaFoldDB" id="G0R052"/>
<dbReference type="PROSITE" id="PS50102">
    <property type="entry name" value="RRM"/>
    <property type="match status" value="1"/>
</dbReference>
<dbReference type="SUPFAM" id="SSF54928">
    <property type="entry name" value="RNA-binding domain, RBD"/>
    <property type="match status" value="1"/>
</dbReference>
<keyword evidence="3" id="KW-0539">Nucleus</keyword>
<dbReference type="GeneID" id="14905243"/>
<keyword evidence="8" id="KW-0808">Transferase</keyword>
<feature type="compositionally biased region" description="Basic and acidic residues" evidence="6">
    <location>
        <begin position="425"/>
        <end position="434"/>
    </location>
</feature>
<dbReference type="OMA" id="DACYYLT"/>
<dbReference type="GO" id="GO:0071004">
    <property type="term" value="C:U2-type prespliceosome"/>
    <property type="evidence" value="ECO:0007669"/>
    <property type="project" value="TreeGrafter"/>
</dbReference>
<evidence type="ECO:0000256" key="2">
    <source>
        <dbReference type="ARBA" id="ARBA00022884"/>
    </source>
</evidence>
<dbReference type="EC" id="3.4.21.10" evidence="8"/>
<dbReference type="EMBL" id="GL984180">
    <property type="protein sequence ID" value="EGR29151.1"/>
    <property type="molecule type" value="Genomic_DNA"/>
</dbReference>
<dbReference type="Proteomes" id="UP000008983">
    <property type="component" value="Unassembled WGS sequence"/>
</dbReference>
<protein>
    <submittedName>
        <fullName evidence="8">U1 small nuclear ribonucleoprotein 70 kDa, putative</fullName>
        <ecNumber evidence="8">2.7.7.49</ecNumber>
        <ecNumber evidence="8">3.4.21.10</ecNumber>
    </submittedName>
</protein>
<reference evidence="8 9" key="1">
    <citation type="submission" date="2011-07" db="EMBL/GenBank/DDBJ databases">
        <authorList>
            <person name="Coyne R."/>
            <person name="Brami D."/>
            <person name="Johnson J."/>
            <person name="Hostetler J."/>
            <person name="Hannick L."/>
            <person name="Clark T."/>
            <person name="Cassidy-Hanley D."/>
            <person name="Inman J."/>
        </authorList>
    </citation>
    <scope>NUCLEOTIDE SEQUENCE [LARGE SCALE GENOMIC DNA]</scope>
    <source>
        <strain evidence="8 9">G5</strain>
    </source>
</reference>
<feature type="compositionally biased region" description="Basic residues" evidence="6">
    <location>
        <begin position="367"/>
        <end position="382"/>
    </location>
</feature>
<dbReference type="OrthoDB" id="312955at2759"/>
<evidence type="ECO:0000313" key="9">
    <source>
        <dbReference type="Proteomes" id="UP000008983"/>
    </source>
</evidence>
<dbReference type="InterPro" id="IPR022023">
    <property type="entry name" value="U1snRNP70_N"/>
</dbReference>
<evidence type="ECO:0000256" key="1">
    <source>
        <dbReference type="ARBA" id="ARBA00004123"/>
    </source>
</evidence>
<feature type="compositionally biased region" description="Pro residues" evidence="6">
    <location>
        <begin position="54"/>
        <end position="67"/>
    </location>
</feature>
<feature type="compositionally biased region" description="Basic and acidic residues" evidence="6">
    <location>
        <begin position="356"/>
        <end position="366"/>
    </location>
</feature>
<dbReference type="InParanoid" id="G0R052"/>
<dbReference type="InterPro" id="IPR035979">
    <property type="entry name" value="RBD_domain_sf"/>
</dbReference>
<feature type="compositionally biased region" description="Basic residues" evidence="6">
    <location>
        <begin position="339"/>
        <end position="355"/>
    </location>
</feature>
<feature type="compositionally biased region" description="Basic and acidic residues" evidence="6">
    <location>
        <begin position="324"/>
        <end position="338"/>
    </location>
</feature>
<dbReference type="FunFam" id="3.30.70.330:FF:000132">
    <property type="entry name" value="Small nuclear ribonucleoprotein U11/U12 subunit 35"/>
    <property type="match status" value="1"/>
</dbReference>
<feature type="compositionally biased region" description="Acidic residues" evidence="6">
    <location>
        <begin position="397"/>
        <end position="409"/>
    </location>
</feature>
<dbReference type="EC" id="2.7.7.49" evidence="8"/>
<evidence type="ECO:0000256" key="5">
    <source>
        <dbReference type="PROSITE-ProRule" id="PRU00176"/>
    </source>
</evidence>
<feature type="compositionally biased region" description="Basic residues" evidence="6">
    <location>
        <begin position="414"/>
        <end position="424"/>
    </location>
</feature>
<dbReference type="InterPro" id="IPR000504">
    <property type="entry name" value="RRM_dom"/>
</dbReference>
<dbReference type="GO" id="GO:0003729">
    <property type="term" value="F:mRNA binding"/>
    <property type="evidence" value="ECO:0007669"/>
    <property type="project" value="TreeGrafter"/>
</dbReference>
<dbReference type="GO" id="GO:0000398">
    <property type="term" value="P:mRNA splicing, via spliceosome"/>
    <property type="evidence" value="ECO:0007669"/>
    <property type="project" value="TreeGrafter"/>
</dbReference>
<feature type="compositionally biased region" description="Low complexity" evidence="6">
    <location>
        <begin position="11"/>
        <end position="53"/>
    </location>
</feature>
<feature type="compositionally biased region" description="Basic and acidic residues" evidence="6">
    <location>
        <begin position="165"/>
        <end position="179"/>
    </location>
</feature>
<sequence>MSTQFPPPPQMTQMPQISQIPQMHSMPPQLSQLSQMPPPQMGQIPPHQIQQIPGMPPPMNFPPGFPTPGQPPVGMGGPLGMTMPPPMMQINSSQFLNPQIQMLRPQKVFFPPDIQIYFKERNIGFVKGKPKLKCRNLDPLSSNGLLDYMKSKFERGPPPPLAKVETPREKIKREKQEKRQKQKQLIKQNLMEWNPFEDSKITSDPYKTLVLNNISYNANEQKIKEHFKMYGPIKSCRIIRNLNQKHRGYGIIEFERTADFIQAYKNAHEKKIDGRRIGVDIERGRTILRFRPMRLGGGLGITRKGKSPDNDYKRSLSQIQSRSRSRDSYDDSVREKKIDKHKKKRYSKTKSKSRSRSKDYYDGNKDRKIKKEKKEKKEKKQKKNNDSAPQGGNKYEEEGEIEVVEDEEEWGGHDKKRRSRKEKKEKRSESTKKQKKIFEIYNILKPARGLEPLTTRLRVLRSTD</sequence>
<feature type="region of interest" description="Disordered" evidence="6">
    <location>
        <begin position="297"/>
        <end position="434"/>
    </location>
</feature>
<dbReference type="GO" id="GO:0030619">
    <property type="term" value="F:U1 snRNA binding"/>
    <property type="evidence" value="ECO:0007669"/>
    <property type="project" value="TreeGrafter"/>
</dbReference>
<dbReference type="GO" id="GO:0004252">
    <property type="term" value="F:serine-type endopeptidase activity"/>
    <property type="evidence" value="ECO:0007669"/>
    <property type="project" value="UniProtKB-EC"/>
</dbReference>
<evidence type="ECO:0000259" key="7">
    <source>
        <dbReference type="PROSITE" id="PS50102"/>
    </source>
</evidence>
<evidence type="ECO:0000313" key="8">
    <source>
        <dbReference type="EMBL" id="EGR29151.1"/>
    </source>
</evidence>
<comment type="subcellular location">
    <subcellularLocation>
        <location evidence="1">Nucleus</location>
    </subcellularLocation>
</comment>
<dbReference type="eggNOG" id="KOG0113">
    <property type="taxonomic scope" value="Eukaryota"/>
</dbReference>
<dbReference type="RefSeq" id="XP_004030387.1">
    <property type="nucleotide sequence ID" value="XM_004030339.1"/>
</dbReference>
<keyword evidence="8" id="KW-0548">Nucleotidyltransferase</keyword>
<dbReference type="GO" id="GO:0003964">
    <property type="term" value="F:RNA-directed DNA polymerase activity"/>
    <property type="evidence" value="ECO:0007669"/>
    <property type="project" value="UniProtKB-EC"/>
</dbReference>
<dbReference type="InterPro" id="IPR012677">
    <property type="entry name" value="Nucleotide-bd_a/b_plait_sf"/>
</dbReference>
<evidence type="ECO:0000256" key="4">
    <source>
        <dbReference type="ARBA" id="ARBA00023274"/>
    </source>
</evidence>
<dbReference type="SMART" id="SM00360">
    <property type="entry name" value="RRM"/>
    <property type="match status" value="1"/>
</dbReference>
<dbReference type="InterPro" id="IPR051183">
    <property type="entry name" value="U1_U11-U12_snRNP_70-35kDa"/>
</dbReference>
<name>G0R052_ICHMU</name>
<dbReference type="Pfam" id="PF00076">
    <property type="entry name" value="RRM_1"/>
    <property type="match status" value="1"/>
</dbReference>
<dbReference type="Pfam" id="PF12220">
    <property type="entry name" value="U1snRNP70_N"/>
    <property type="match status" value="1"/>
</dbReference>
<dbReference type="GO" id="GO:0071011">
    <property type="term" value="C:precatalytic spliceosome"/>
    <property type="evidence" value="ECO:0007669"/>
    <property type="project" value="TreeGrafter"/>
</dbReference>
<feature type="region of interest" description="Disordered" evidence="6">
    <location>
        <begin position="156"/>
        <end position="184"/>
    </location>
</feature>
<evidence type="ECO:0000256" key="3">
    <source>
        <dbReference type="ARBA" id="ARBA00023242"/>
    </source>
</evidence>
<dbReference type="PANTHER" id="PTHR13952">
    <property type="entry name" value="U1 SMALL NUCLEAR RIBONUCLEOPROTEIN 70 KD"/>
    <property type="match status" value="1"/>
</dbReference>
<proteinExistence type="predicted"/>
<dbReference type="GO" id="GO:0005685">
    <property type="term" value="C:U1 snRNP"/>
    <property type="evidence" value="ECO:0007669"/>
    <property type="project" value="TreeGrafter"/>
</dbReference>
<organism evidence="8 9">
    <name type="scientific">Ichthyophthirius multifiliis</name>
    <name type="common">White spot disease agent</name>
    <name type="synonym">Ich</name>
    <dbReference type="NCBI Taxonomy" id="5932"/>
    <lineage>
        <taxon>Eukaryota</taxon>
        <taxon>Sar</taxon>
        <taxon>Alveolata</taxon>
        <taxon>Ciliophora</taxon>
        <taxon>Intramacronucleata</taxon>
        <taxon>Oligohymenophorea</taxon>
        <taxon>Hymenostomatida</taxon>
        <taxon>Ophryoglenina</taxon>
        <taxon>Ichthyophthirius</taxon>
    </lineage>
</organism>
<dbReference type="STRING" id="857967.G0R052"/>
<feature type="compositionally biased region" description="Pro residues" evidence="6">
    <location>
        <begin position="1"/>
        <end position="10"/>
    </location>
</feature>
<keyword evidence="9" id="KW-1185">Reference proteome</keyword>
<keyword evidence="8" id="KW-0378">Hydrolase</keyword>
<dbReference type="PANTHER" id="PTHR13952:SF5">
    <property type="entry name" value="U1 SMALL NUCLEAR RIBONUCLEOPROTEIN 70 KDA"/>
    <property type="match status" value="1"/>
</dbReference>
<keyword evidence="4 8" id="KW-0687">Ribonucleoprotein</keyword>
<keyword evidence="2 5" id="KW-0694">RNA-binding</keyword>
<feature type="domain" description="RRM" evidence="7">
    <location>
        <begin position="207"/>
        <end position="284"/>
    </location>
</feature>
<dbReference type="Gene3D" id="3.30.70.330">
    <property type="match status" value="1"/>
</dbReference>
<feature type="region of interest" description="Disordered" evidence="6">
    <location>
        <begin position="1"/>
        <end position="67"/>
    </location>
</feature>
<accession>G0R052</accession>